<accession>A0AAD6URF6</accession>
<sequence length="296" mass="32726">MCASSTSMPRAAAAFHLPAHAPLSVRGLGLDASCRRCAELPSHEHAWAQFRRPAPPPPSTAPCNPACTVAMRRAQACFRRAAPLRLPPPTTAFPAHAPMSVCGFVVDAPRCRCLPLAACMNLFSTPAPPTPSTVLLPPSATLRRFVDALCCRRLPPPRSFSTPCAAASFHRPVHPRRCLHRRVPLSVHPRCRLHRRVPLSRARARSIERYRLSVHGLVFDARTTAALHRPRARSHERAQARFLCPRRCRNPLRCAGSFWTTRTAAAFHLPTHAPFNACGLVLDAPRRRRFPAHTPC</sequence>
<comment type="caution">
    <text evidence="1">The sequence shown here is derived from an EMBL/GenBank/DDBJ whole genome shotgun (WGS) entry which is preliminary data.</text>
</comment>
<dbReference type="EMBL" id="JARJCW010000113">
    <property type="protein sequence ID" value="KAJ7193004.1"/>
    <property type="molecule type" value="Genomic_DNA"/>
</dbReference>
<evidence type="ECO:0000313" key="1">
    <source>
        <dbReference type="EMBL" id="KAJ7193004.1"/>
    </source>
</evidence>
<organism evidence="1 2">
    <name type="scientific">Mycena pura</name>
    <dbReference type="NCBI Taxonomy" id="153505"/>
    <lineage>
        <taxon>Eukaryota</taxon>
        <taxon>Fungi</taxon>
        <taxon>Dikarya</taxon>
        <taxon>Basidiomycota</taxon>
        <taxon>Agaricomycotina</taxon>
        <taxon>Agaricomycetes</taxon>
        <taxon>Agaricomycetidae</taxon>
        <taxon>Agaricales</taxon>
        <taxon>Marasmiineae</taxon>
        <taxon>Mycenaceae</taxon>
        <taxon>Mycena</taxon>
    </lineage>
</organism>
<proteinExistence type="predicted"/>
<dbReference type="AlphaFoldDB" id="A0AAD6URF6"/>
<keyword evidence="2" id="KW-1185">Reference proteome</keyword>
<reference evidence="1" key="1">
    <citation type="submission" date="2023-03" db="EMBL/GenBank/DDBJ databases">
        <title>Massive genome expansion in bonnet fungi (Mycena s.s.) driven by repeated elements and novel gene families across ecological guilds.</title>
        <authorList>
            <consortium name="Lawrence Berkeley National Laboratory"/>
            <person name="Harder C.B."/>
            <person name="Miyauchi S."/>
            <person name="Viragh M."/>
            <person name="Kuo A."/>
            <person name="Thoen E."/>
            <person name="Andreopoulos B."/>
            <person name="Lu D."/>
            <person name="Skrede I."/>
            <person name="Drula E."/>
            <person name="Henrissat B."/>
            <person name="Morin E."/>
            <person name="Kohler A."/>
            <person name="Barry K."/>
            <person name="LaButti K."/>
            <person name="Morin E."/>
            <person name="Salamov A."/>
            <person name="Lipzen A."/>
            <person name="Mereny Z."/>
            <person name="Hegedus B."/>
            <person name="Baldrian P."/>
            <person name="Stursova M."/>
            <person name="Weitz H."/>
            <person name="Taylor A."/>
            <person name="Grigoriev I.V."/>
            <person name="Nagy L.G."/>
            <person name="Martin F."/>
            <person name="Kauserud H."/>
        </authorList>
    </citation>
    <scope>NUCLEOTIDE SEQUENCE</scope>
    <source>
        <strain evidence="1">9144</strain>
    </source>
</reference>
<dbReference type="Proteomes" id="UP001219525">
    <property type="component" value="Unassembled WGS sequence"/>
</dbReference>
<name>A0AAD6URF6_9AGAR</name>
<protein>
    <submittedName>
        <fullName evidence="1">Uncharacterized protein</fullName>
    </submittedName>
</protein>
<evidence type="ECO:0000313" key="2">
    <source>
        <dbReference type="Proteomes" id="UP001219525"/>
    </source>
</evidence>
<gene>
    <name evidence="1" type="ORF">GGX14DRAFT_593570</name>
</gene>